<protein>
    <submittedName>
        <fullName evidence="2">Uncharacterized protein</fullName>
    </submittedName>
</protein>
<feature type="region of interest" description="Disordered" evidence="1">
    <location>
        <begin position="91"/>
        <end position="155"/>
    </location>
</feature>
<evidence type="ECO:0000313" key="2">
    <source>
        <dbReference type="EMBL" id="KAJ1349504.1"/>
    </source>
</evidence>
<organism evidence="2 3">
    <name type="scientific">Parelaphostrongylus tenuis</name>
    <name type="common">Meningeal worm</name>
    <dbReference type="NCBI Taxonomy" id="148309"/>
    <lineage>
        <taxon>Eukaryota</taxon>
        <taxon>Metazoa</taxon>
        <taxon>Ecdysozoa</taxon>
        <taxon>Nematoda</taxon>
        <taxon>Chromadorea</taxon>
        <taxon>Rhabditida</taxon>
        <taxon>Rhabditina</taxon>
        <taxon>Rhabditomorpha</taxon>
        <taxon>Strongyloidea</taxon>
        <taxon>Metastrongylidae</taxon>
        <taxon>Parelaphostrongylus</taxon>
    </lineage>
</organism>
<keyword evidence="3" id="KW-1185">Reference proteome</keyword>
<dbReference type="EMBL" id="JAHQIW010000677">
    <property type="protein sequence ID" value="KAJ1349504.1"/>
    <property type="molecule type" value="Genomic_DNA"/>
</dbReference>
<dbReference type="AlphaFoldDB" id="A0AAD5MKU4"/>
<name>A0AAD5MKU4_PARTN</name>
<accession>A0AAD5MKU4</accession>
<gene>
    <name evidence="2" type="ORF">KIN20_005085</name>
</gene>
<proteinExistence type="predicted"/>
<reference evidence="2" key="1">
    <citation type="submission" date="2021-06" db="EMBL/GenBank/DDBJ databases">
        <title>Parelaphostrongylus tenuis whole genome reference sequence.</title>
        <authorList>
            <person name="Garwood T.J."/>
            <person name="Larsen P.A."/>
            <person name="Fountain-Jones N.M."/>
            <person name="Garbe J.R."/>
            <person name="Macchietto M.G."/>
            <person name="Kania S.A."/>
            <person name="Gerhold R.W."/>
            <person name="Richards J.E."/>
            <person name="Wolf T.M."/>
        </authorList>
    </citation>
    <scope>NUCLEOTIDE SEQUENCE</scope>
    <source>
        <strain evidence="2">MNPRO001-30</strain>
        <tissue evidence="2">Meninges</tissue>
    </source>
</reference>
<feature type="compositionally biased region" description="Polar residues" evidence="1">
    <location>
        <begin position="91"/>
        <end position="114"/>
    </location>
</feature>
<dbReference type="Proteomes" id="UP001196413">
    <property type="component" value="Unassembled WGS sequence"/>
</dbReference>
<evidence type="ECO:0000313" key="3">
    <source>
        <dbReference type="Proteomes" id="UP001196413"/>
    </source>
</evidence>
<evidence type="ECO:0000256" key="1">
    <source>
        <dbReference type="SAM" id="MobiDB-lite"/>
    </source>
</evidence>
<sequence length="171" mass="19209">MSLLPVRRPTRNTKVREHERGLNHQPLLHRQDNSNHCAIGPLRRVLVPPRSNRRLVSNAPIVGRKHGGQVANSKTLSVPQQKVFFTTTSNQFPSTLRRGPTTSPQALQGHTQQKSTHRQPQEVDHVHISSIKSPGISRKHGSQEEKAHLTRTLSKPVDPLYKLNVVKPQKG</sequence>
<comment type="caution">
    <text evidence="2">The sequence shown here is derived from an EMBL/GenBank/DDBJ whole genome shotgun (WGS) entry which is preliminary data.</text>
</comment>